<protein>
    <submittedName>
        <fullName evidence="1">Uncharacterized protein</fullName>
    </submittedName>
</protein>
<dbReference type="AlphaFoldDB" id="M1BDH2"/>
<proteinExistence type="predicted"/>
<reference evidence="1" key="2">
    <citation type="submission" date="2015-06" db="UniProtKB">
        <authorList>
            <consortium name="EnsemblPlants"/>
        </authorList>
    </citation>
    <scope>IDENTIFICATION</scope>
    <source>
        <strain evidence="1">DM1-3 516 R44</strain>
    </source>
</reference>
<evidence type="ECO:0000313" key="2">
    <source>
        <dbReference type="Proteomes" id="UP000011115"/>
    </source>
</evidence>
<dbReference type="Gramene" id="PGSC0003DMT400042685">
    <property type="protein sequence ID" value="PGSC0003DMT400042685"/>
    <property type="gene ID" value="PGSC0003DMG402016557"/>
</dbReference>
<name>M1BDH2_SOLTU</name>
<dbReference type="Proteomes" id="UP000011115">
    <property type="component" value="Unassembled WGS sequence"/>
</dbReference>
<dbReference type="PaxDb" id="4113-PGSC0003DMT400042685"/>
<dbReference type="HOGENOM" id="CLU_2487792_0_0_1"/>
<dbReference type="InParanoid" id="M1BDH2"/>
<reference evidence="2" key="1">
    <citation type="journal article" date="2011" name="Nature">
        <title>Genome sequence and analysis of the tuber crop potato.</title>
        <authorList>
            <consortium name="The Potato Genome Sequencing Consortium"/>
        </authorList>
    </citation>
    <scope>NUCLEOTIDE SEQUENCE [LARGE SCALE GENOMIC DNA]</scope>
    <source>
        <strain evidence="2">cv. DM1-3 516 R44</strain>
    </source>
</reference>
<accession>M1BDH2</accession>
<organism evidence="1 2">
    <name type="scientific">Solanum tuberosum</name>
    <name type="common">Potato</name>
    <dbReference type="NCBI Taxonomy" id="4113"/>
    <lineage>
        <taxon>Eukaryota</taxon>
        <taxon>Viridiplantae</taxon>
        <taxon>Streptophyta</taxon>
        <taxon>Embryophyta</taxon>
        <taxon>Tracheophyta</taxon>
        <taxon>Spermatophyta</taxon>
        <taxon>Magnoliopsida</taxon>
        <taxon>eudicotyledons</taxon>
        <taxon>Gunneridae</taxon>
        <taxon>Pentapetalae</taxon>
        <taxon>asterids</taxon>
        <taxon>lamiids</taxon>
        <taxon>Solanales</taxon>
        <taxon>Solanaceae</taxon>
        <taxon>Solanoideae</taxon>
        <taxon>Solaneae</taxon>
        <taxon>Solanum</taxon>
    </lineage>
</organism>
<keyword evidence="2" id="KW-1185">Reference proteome</keyword>
<dbReference type="EnsemblPlants" id="PGSC0003DMT400042685">
    <property type="protein sequence ID" value="PGSC0003DMT400042685"/>
    <property type="gene ID" value="PGSC0003DMG402016557"/>
</dbReference>
<evidence type="ECO:0000313" key="1">
    <source>
        <dbReference type="EnsemblPlants" id="PGSC0003DMT400042685"/>
    </source>
</evidence>
<sequence length="87" mass="9781">MHCCSRPSSDPAQSGRLPFRASLSCFVIEEMLGKSTDSPFWFDPSPDPAHSVDLSHRVSFSCLANAVDPRTVKRFNALYQNMYSLRL</sequence>